<keyword evidence="2" id="KW-1185">Reference proteome</keyword>
<reference evidence="1" key="1">
    <citation type="submission" date="2020-08" db="EMBL/GenBank/DDBJ databases">
        <title>Multicomponent nature underlies the extraordinary mechanical properties of spider dragline silk.</title>
        <authorList>
            <person name="Kono N."/>
            <person name="Nakamura H."/>
            <person name="Mori M."/>
            <person name="Yoshida Y."/>
            <person name="Ohtoshi R."/>
            <person name="Malay A.D."/>
            <person name="Moran D.A.P."/>
            <person name="Tomita M."/>
            <person name="Numata K."/>
            <person name="Arakawa K."/>
        </authorList>
    </citation>
    <scope>NUCLEOTIDE SEQUENCE</scope>
</reference>
<accession>A0A8X6W3E8</accession>
<organism evidence="1 2">
    <name type="scientific">Trichonephila clavipes</name>
    <name type="common">Golden silk orbweaver</name>
    <name type="synonym">Nephila clavipes</name>
    <dbReference type="NCBI Taxonomy" id="2585209"/>
    <lineage>
        <taxon>Eukaryota</taxon>
        <taxon>Metazoa</taxon>
        <taxon>Ecdysozoa</taxon>
        <taxon>Arthropoda</taxon>
        <taxon>Chelicerata</taxon>
        <taxon>Arachnida</taxon>
        <taxon>Araneae</taxon>
        <taxon>Araneomorphae</taxon>
        <taxon>Entelegynae</taxon>
        <taxon>Araneoidea</taxon>
        <taxon>Nephilidae</taxon>
        <taxon>Trichonephila</taxon>
    </lineage>
</organism>
<dbReference type="Proteomes" id="UP000887159">
    <property type="component" value="Unassembled WGS sequence"/>
</dbReference>
<sequence>MPSEQRGMSPEKGKDLRRLLLSYLFRREGMKVARASNRLGFYTIDGDTTYLPLHNVRMELHGREILSCPPAAVVSAATNRKTFERTDLTSTYSVCTQVVFGGIKHRTQAPRSGVRSFNHKATHDPRRPLEHLKMWNEFVSQFRPVYENDPTLFLTALQEKDLDNEWLPQNWATAQSKTSMSILRAAFPE</sequence>
<proteinExistence type="predicted"/>
<evidence type="ECO:0000313" key="1">
    <source>
        <dbReference type="EMBL" id="GFY27414.1"/>
    </source>
</evidence>
<protein>
    <submittedName>
        <fullName evidence="1">Uncharacterized protein</fullName>
    </submittedName>
</protein>
<evidence type="ECO:0000313" key="2">
    <source>
        <dbReference type="Proteomes" id="UP000887159"/>
    </source>
</evidence>
<comment type="caution">
    <text evidence="1">The sequence shown here is derived from an EMBL/GenBank/DDBJ whole genome shotgun (WGS) entry which is preliminary data.</text>
</comment>
<dbReference type="EMBL" id="BMAU01021379">
    <property type="protein sequence ID" value="GFY27414.1"/>
    <property type="molecule type" value="Genomic_DNA"/>
</dbReference>
<dbReference type="AlphaFoldDB" id="A0A8X6W3E8"/>
<gene>
    <name evidence="1" type="ORF">TNCV_2070341</name>
</gene>
<name>A0A8X6W3E8_TRICX</name>